<dbReference type="GO" id="GO:0005524">
    <property type="term" value="F:ATP binding"/>
    <property type="evidence" value="ECO:0007669"/>
    <property type="project" value="UniProtKB-KW"/>
</dbReference>
<keyword evidence="8" id="KW-1185">Reference proteome</keyword>
<dbReference type="EMBL" id="BPVZ01000039">
    <property type="protein sequence ID" value="GKV13692.1"/>
    <property type="molecule type" value="Genomic_DNA"/>
</dbReference>
<evidence type="ECO:0000313" key="7">
    <source>
        <dbReference type="EMBL" id="GKV13692.1"/>
    </source>
</evidence>
<dbReference type="InterPro" id="IPR002182">
    <property type="entry name" value="NB-ARC"/>
</dbReference>
<comment type="caution">
    <text evidence="7">The sequence shown here is derived from an EMBL/GenBank/DDBJ whole genome shotgun (WGS) entry which is preliminary data.</text>
</comment>
<dbReference type="PANTHER" id="PTHR33463">
    <property type="entry name" value="NB-ARC DOMAIN-CONTAINING PROTEIN-RELATED"/>
    <property type="match status" value="1"/>
</dbReference>
<dbReference type="Proteomes" id="UP001054252">
    <property type="component" value="Unassembled WGS sequence"/>
</dbReference>
<dbReference type="AlphaFoldDB" id="A0AAV5JJJ5"/>
<evidence type="ECO:0000256" key="3">
    <source>
        <dbReference type="ARBA" id="ARBA00022821"/>
    </source>
</evidence>
<keyword evidence="2" id="KW-0547">Nucleotide-binding</keyword>
<proteinExistence type="inferred from homology"/>
<evidence type="ECO:0000259" key="6">
    <source>
        <dbReference type="Pfam" id="PF00931"/>
    </source>
</evidence>
<dbReference type="SUPFAM" id="SSF52540">
    <property type="entry name" value="P-loop containing nucleoside triphosphate hydrolases"/>
    <property type="match status" value="1"/>
</dbReference>
<dbReference type="InterPro" id="IPR032675">
    <property type="entry name" value="LRR_dom_sf"/>
</dbReference>
<keyword evidence="3" id="KW-0611">Plant defense</keyword>
<name>A0AAV5JJJ5_9ROSI</name>
<dbReference type="Gene3D" id="1.10.8.430">
    <property type="entry name" value="Helical domain of apoptotic protease-activating factors"/>
    <property type="match status" value="1"/>
</dbReference>
<evidence type="ECO:0000256" key="4">
    <source>
        <dbReference type="ARBA" id="ARBA00022840"/>
    </source>
</evidence>
<dbReference type="Gene3D" id="3.80.10.10">
    <property type="entry name" value="Ribonuclease Inhibitor"/>
    <property type="match status" value="2"/>
</dbReference>
<organism evidence="7 8">
    <name type="scientific">Rubroshorea leprosula</name>
    <dbReference type="NCBI Taxonomy" id="152421"/>
    <lineage>
        <taxon>Eukaryota</taxon>
        <taxon>Viridiplantae</taxon>
        <taxon>Streptophyta</taxon>
        <taxon>Embryophyta</taxon>
        <taxon>Tracheophyta</taxon>
        <taxon>Spermatophyta</taxon>
        <taxon>Magnoliopsida</taxon>
        <taxon>eudicotyledons</taxon>
        <taxon>Gunneridae</taxon>
        <taxon>Pentapetalae</taxon>
        <taxon>rosids</taxon>
        <taxon>malvids</taxon>
        <taxon>Malvales</taxon>
        <taxon>Dipterocarpaceae</taxon>
        <taxon>Rubroshorea</taxon>
    </lineage>
</organism>
<dbReference type="InterPro" id="IPR001611">
    <property type="entry name" value="Leu-rich_rpt"/>
</dbReference>
<dbReference type="InterPro" id="IPR042197">
    <property type="entry name" value="Apaf_helical"/>
</dbReference>
<accession>A0AAV5JJJ5</accession>
<evidence type="ECO:0000256" key="1">
    <source>
        <dbReference type="ARBA" id="ARBA00008894"/>
    </source>
</evidence>
<dbReference type="GO" id="GO:0043531">
    <property type="term" value="F:ADP binding"/>
    <property type="evidence" value="ECO:0007669"/>
    <property type="project" value="InterPro"/>
</dbReference>
<keyword evidence="5" id="KW-0175">Coiled coil</keyword>
<gene>
    <name evidence="7" type="ORF">SLEP1_g24678</name>
</gene>
<feature type="coiled-coil region" evidence="5">
    <location>
        <begin position="4"/>
        <end position="34"/>
    </location>
</feature>
<evidence type="ECO:0000256" key="2">
    <source>
        <dbReference type="ARBA" id="ARBA00022741"/>
    </source>
</evidence>
<comment type="similarity">
    <text evidence="1">Belongs to the disease resistance NB-LRR family.</text>
</comment>
<keyword evidence="4" id="KW-0067">ATP-binding</keyword>
<dbReference type="GO" id="GO:0006952">
    <property type="term" value="P:defense response"/>
    <property type="evidence" value="ECO:0007669"/>
    <property type="project" value="UniProtKB-KW"/>
</dbReference>
<dbReference type="InterPro" id="IPR050905">
    <property type="entry name" value="Plant_NBS-LRR"/>
</dbReference>
<dbReference type="Gene3D" id="3.40.50.300">
    <property type="entry name" value="P-loop containing nucleotide triphosphate hydrolases"/>
    <property type="match status" value="1"/>
</dbReference>
<dbReference type="Pfam" id="PF13855">
    <property type="entry name" value="LRR_8"/>
    <property type="match status" value="1"/>
</dbReference>
<reference evidence="7 8" key="1">
    <citation type="journal article" date="2021" name="Commun. Biol.">
        <title>The genome of Shorea leprosula (Dipterocarpaceae) highlights the ecological relevance of drought in aseasonal tropical rainforests.</title>
        <authorList>
            <person name="Ng K.K.S."/>
            <person name="Kobayashi M.J."/>
            <person name="Fawcett J.A."/>
            <person name="Hatakeyama M."/>
            <person name="Paape T."/>
            <person name="Ng C.H."/>
            <person name="Ang C.C."/>
            <person name="Tnah L.H."/>
            <person name="Lee C.T."/>
            <person name="Nishiyama T."/>
            <person name="Sese J."/>
            <person name="O'Brien M.J."/>
            <person name="Copetti D."/>
            <person name="Mohd Noor M.I."/>
            <person name="Ong R.C."/>
            <person name="Putra M."/>
            <person name="Sireger I.Z."/>
            <person name="Indrioko S."/>
            <person name="Kosugi Y."/>
            <person name="Izuno A."/>
            <person name="Isagi Y."/>
            <person name="Lee S.L."/>
            <person name="Shimizu K.K."/>
        </authorList>
    </citation>
    <scope>NUCLEOTIDE SEQUENCE [LARGE SCALE GENOMIC DNA]</scope>
    <source>
        <strain evidence="7">214</strain>
    </source>
</reference>
<protein>
    <recommendedName>
        <fullName evidence="6">NB-ARC domain-containing protein</fullName>
    </recommendedName>
</protein>
<dbReference type="PANTHER" id="PTHR33463:SF198">
    <property type="entry name" value="RPP4C3"/>
    <property type="match status" value="1"/>
</dbReference>
<dbReference type="InterPro" id="IPR027417">
    <property type="entry name" value="P-loop_NTPase"/>
</dbReference>
<dbReference type="Pfam" id="PF00931">
    <property type="entry name" value="NB-ARC"/>
    <property type="match status" value="1"/>
</dbReference>
<dbReference type="SUPFAM" id="SSF52058">
    <property type="entry name" value="L domain-like"/>
    <property type="match status" value="1"/>
</dbReference>
<dbReference type="PRINTS" id="PR00364">
    <property type="entry name" value="DISEASERSIST"/>
</dbReference>
<sequence length="770" mass="86361">MFVHKDQSNVIKVLRKQIADLEDEKESVKRYTEDFPNSRTEALEKWLEKTLELLQKAHDLVEDVGKRGKSLFQLRKKAEKICKDIAAHVQEARGFSDIPLSHRQEKVAADRFEGFESRSGVLTGIMEALRSPCINKIGVYGKPGMGKTMMVREVKRRAEQERLFDAVVIATVGRNPDVPRILDEITFGLGPDPVSNELTSLEASNSNQARLIEKNVLVILDDIWKLGLTSDLLGIVNGKQKYNLSYKILLTSRDKDVVSHLSQTLIEIGSLARGEAWNLFKKIADDPDKSRGLPFYADEITKKCEDLPIAVATLANALRRRNLIEWKTTLRKLQSLPFDQLNSSQIPQSLYSAIKLHYSDLKSNELQQIFLLCSLLGQNTTIQNLLKYGIGLGLFPEVKSIEEARAQVLNLVTKLRDSSLLLDSGSKDASVNRSHMEAMESIKWIYLSNGDTSLLPDELKCPKLTFFHLSKEGPALASPPNLFRDKEGLKVLSLSKMKFLSIPSLISCPKNLCTLCLDQVELGATNIGTMMGELENLKVLSLAGSDIKELPRQIGQLTNLKLLDLSDCTELKVIPPGVLSSLSGLEELYMRNSFDQWAEGIEEHENQNASLAELQPLSLLTSIELHVICNIQKIPEGLFSENLARFKVFLGDRWNHWSSSRGVSKLLKLKPDARISSHHSVRKLLKKTNELHLEGLIGVKNVVNELDNDGFQELKYLFVQDALGIQHIISVKPAFPVLEVLVLCNLENMEKICHGPLEAASFRKLRIVEA</sequence>
<feature type="domain" description="NB-ARC" evidence="6">
    <location>
        <begin position="128"/>
        <end position="284"/>
    </location>
</feature>
<evidence type="ECO:0000256" key="5">
    <source>
        <dbReference type="SAM" id="Coils"/>
    </source>
</evidence>
<evidence type="ECO:0000313" key="8">
    <source>
        <dbReference type="Proteomes" id="UP001054252"/>
    </source>
</evidence>